<dbReference type="GO" id="GO:0004867">
    <property type="term" value="F:serine-type endopeptidase inhibitor activity"/>
    <property type="evidence" value="ECO:0007669"/>
    <property type="project" value="InterPro"/>
</dbReference>
<evidence type="ECO:0000256" key="4">
    <source>
        <dbReference type="ARBA" id="ARBA00023002"/>
    </source>
</evidence>
<dbReference type="SUPFAM" id="SSF57247">
    <property type="entry name" value="Bowman-Birk inhibitor, BBI"/>
    <property type="match status" value="2"/>
</dbReference>
<keyword evidence="5" id="KW-1015">Disulfide bond</keyword>
<evidence type="ECO:0000256" key="3">
    <source>
        <dbReference type="ARBA" id="ARBA00022690"/>
    </source>
</evidence>
<evidence type="ECO:0000256" key="7">
    <source>
        <dbReference type="ARBA" id="ARBA00030643"/>
    </source>
</evidence>
<dbReference type="GO" id="GO:0034599">
    <property type="term" value="P:cellular response to oxidative stress"/>
    <property type="evidence" value="ECO:0007669"/>
    <property type="project" value="TreeGrafter"/>
</dbReference>
<dbReference type="OrthoDB" id="757405at2759"/>
<dbReference type="EMBL" id="JACEFO010001778">
    <property type="protein sequence ID" value="KAF8703488.1"/>
    <property type="molecule type" value="Genomic_DNA"/>
</dbReference>
<dbReference type="SUPFAM" id="SSF55068">
    <property type="entry name" value="Peptide methionine sulfoxide reductase"/>
    <property type="match status" value="2"/>
</dbReference>
<keyword evidence="9" id="KW-0812">Transmembrane</keyword>
<feature type="compositionally biased region" description="Basic and acidic residues" evidence="8">
    <location>
        <begin position="1"/>
        <end position="14"/>
    </location>
</feature>
<comment type="caution">
    <text evidence="11">The sequence shown here is derived from an EMBL/GenBank/DDBJ whole genome shotgun (WGS) entry which is preliminary data.</text>
</comment>
<dbReference type="InterPro" id="IPR036509">
    <property type="entry name" value="Met_Sox_Rdtase_MsrA_sf"/>
</dbReference>
<proteinExistence type="inferred from homology"/>
<keyword evidence="9" id="KW-0472">Membrane</keyword>
<evidence type="ECO:0000256" key="5">
    <source>
        <dbReference type="ARBA" id="ARBA00023157"/>
    </source>
</evidence>
<dbReference type="GO" id="GO:0005737">
    <property type="term" value="C:cytoplasm"/>
    <property type="evidence" value="ECO:0007669"/>
    <property type="project" value="TreeGrafter"/>
</dbReference>
<dbReference type="SMART" id="SM00269">
    <property type="entry name" value="BowB"/>
    <property type="match status" value="2"/>
</dbReference>
<sequence length="506" mass="56033">MSRAPERISNDDQQKASTHTAASTPLGEFRDQRREMKSSGMVTRLAVLATLLVALRVVLAAAAAHSGTDTTIRLPITSSVANGGSNAPWECCDFVARDPALRPPRWQCNDVLGECPTGCHECEESLAGDGYVCRDWVVSLYEPPVCTPRPWDCCDFAVCTRAYVPTCWCADQVESCSSRCKECEGVGEKDTHRYRCLDRFLGYPGPKCTPWITLTLDRVLFLQPGDTDPTGPTTGAFMSTADAAASPALAPDADAPASEGLALAQFAAGCFWSVELVYQRLPGVARTEVGYSQGHRHAPTYRDVCGGGTGHAEVVRVHYDPEACPYAVLLDVFWAKHNPTTLNKQVRARFDPPRSALNRSQTHRLYLSPAPGAAAGRADFCRRRYCAWPHCRCLLRGSMNLERYRSGIYYYTAEQEKLARESLAEKQKEWKDTIVTEILPARRFYPAEDYHQQYLEKGGQSAKKGCSDPIRCYGLKWTLPLHHRYGTAPILAGRHLPPGQTQLQTH</sequence>
<evidence type="ECO:0000256" key="6">
    <source>
        <dbReference type="ARBA" id="ARBA00030273"/>
    </source>
</evidence>
<dbReference type="PANTHER" id="PTHR42799:SF8">
    <property type="entry name" value="PEPTIDE METHIONINE SULFOXIDE REDUCTASE A2-2"/>
    <property type="match status" value="1"/>
</dbReference>
<dbReference type="Gene3D" id="3.30.1060.10">
    <property type="entry name" value="Peptide methionine sulphoxide reductase MsrA"/>
    <property type="match status" value="1"/>
</dbReference>
<dbReference type="AlphaFoldDB" id="A0A835BZM4"/>
<evidence type="ECO:0000256" key="9">
    <source>
        <dbReference type="SAM" id="Phobius"/>
    </source>
</evidence>
<evidence type="ECO:0000313" key="11">
    <source>
        <dbReference type="EMBL" id="KAF8703488.1"/>
    </source>
</evidence>
<dbReference type="Gene3D" id="2.10.69.10">
    <property type="entry name" value="Cysteine Protease (Bromelain) Inhibitor, subunit H"/>
    <property type="match status" value="2"/>
</dbReference>
<feature type="transmembrane region" description="Helical" evidence="9">
    <location>
        <begin position="42"/>
        <end position="64"/>
    </location>
</feature>
<reference evidence="11" key="1">
    <citation type="submission" date="2020-07" db="EMBL/GenBank/DDBJ databases">
        <title>Genome sequence and genetic diversity analysis of an under-domesticated orphan crop, white fonio (Digitaria exilis).</title>
        <authorList>
            <person name="Bennetzen J.L."/>
            <person name="Chen S."/>
            <person name="Ma X."/>
            <person name="Wang X."/>
            <person name="Yssel A.E.J."/>
            <person name="Chaluvadi S.R."/>
            <person name="Johnson M."/>
            <person name="Gangashetty P."/>
            <person name="Hamidou F."/>
            <person name="Sanogo M.D."/>
            <person name="Zwaenepoel A."/>
            <person name="Wallace J."/>
            <person name="Van De Peer Y."/>
            <person name="Van Deynze A."/>
        </authorList>
    </citation>
    <scope>NUCLEOTIDE SEQUENCE</scope>
    <source>
        <tissue evidence="11">Leaves</tissue>
    </source>
</reference>
<protein>
    <recommendedName>
        <fullName evidence="2">peptide-methionine (S)-S-oxide reductase</fullName>
        <ecNumber evidence="2">1.8.4.11</ecNumber>
    </recommendedName>
    <alternativeName>
        <fullName evidence="7">Peptide-methionine (S)-S-oxide reductase</fullName>
    </alternativeName>
    <alternativeName>
        <fullName evidence="6">Protein-methionine-S-oxide reductase</fullName>
    </alternativeName>
</protein>
<feature type="domain" description="Bowman-Birk serine protease inhibitors family" evidence="10">
    <location>
        <begin position="91"/>
        <end position="146"/>
    </location>
</feature>
<evidence type="ECO:0000256" key="2">
    <source>
        <dbReference type="ARBA" id="ARBA00012502"/>
    </source>
</evidence>
<keyword evidence="9" id="KW-1133">Transmembrane helix</keyword>
<dbReference type="Pfam" id="PF01625">
    <property type="entry name" value="PMSR"/>
    <property type="match status" value="2"/>
</dbReference>
<evidence type="ECO:0000256" key="8">
    <source>
        <dbReference type="SAM" id="MobiDB-lite"/>
    </source>
</evidence>
<keyword evidence="12" id="KW-1185">Reference proteome</keyword>
<dbReference type="HAMAP" id="MF_01401">
    <property type="entry name" value="MsrA"/>
    <property type="match status" value="1"/>
</dbReference>
<comment type="similarity">
    <text evidence="1">Belongs to the MsrA Met sulfoxide reductase family.</text>
</comment>
<dbReference type="GO" id="GO:0005576">
    <property type="term" value="C:extracellular region"/>
    <property type="evidence" value="ECO:0007669"/>
    <property type="project" value="InterPro"/>
</dbReference>
<dbReference type="InterPro" id="IPR035995">
    <property type="entry name" value="Bowman-Birk_prot_inh"/>
</dbReference>
<dbReference type="EC" id="1.8.4.11" evidence="2"/>
<keyword evidence="3" id="KW-0646">Protease inhibitor</keyword>
<dbReference type="Proteomes" id="UP000636709">
    <property type="component" value="Unassembled WGS sequence"/>
</dbReference>
<keyword evidence="4" id="KW-0560">Oxidoreductase</keyword>
<dbReference type="InterPro" id="IPR002569">
    <property type="entry name" value="Met_Sox_Rdtase_MsrA_dom"/>
</dbReference>
<dbReference type="GO" id="GO:0008113">
    <property type="term" value="F:peptide-methionine (S)-S-oxide reductase activity"/>
    <property type="evidence" value="ECO:0007669"/>
    <property type="project" value="UniProtKB-EC"/>
</dbReference>
<evidence type="ECO:0000256" key="1">
    <source>
        <dbReference type="ARBA" id="ARBA00005591"/>
    </source>
</evidence>
<dbReference type="CDD" id="cd00023">
    <property type="entry name" value="BBI"/>
    <property type="match status" value="2"/>
</dbReference>
<organism evidence="11 12">
    <name type="scientific">Digitaria exilis</name>
    <dbReference type="NCBI Taxonomy" id="1010633"/>
    <lineage>
        <taxon>Eukaryota</taxon>
        <taxon>Viridiplantae</taxon>
        <taxon>Streptophyta</taxon>
        <taxon>Embryophyta</taxon>
        <taxon>Tracheophyta</taxon>
        <taxon>Spermatophyta</taxon>
        <taxon>Magnoliopsida</taxon>
        <taxon>Liliopsida</taxon>
        <taxon>Poales</taxon>
        <taxon>Poaceae</taxon>
        <taxon>PACMAD clade</taxon>
        <taxon>Panicoideae</taxon>
        <taxon>Panicodae</taxon>
        <taxon>Paniceae</taxon>
        <taxon>Anthephorinae</taxon>
        <taxon>Digitaria</taxon>
    </lineage>
</organism>
<dbReference type="InterPro" id="IPR050162">
    <property type="entry name" value="MsrA_MetSO_reductase"/>
</dbReference>
<name>A0A835BZM4_9POAL</name>
<gene>
    <name evidence="11" type="ORF">HU200_032296</name>
</gene>
<feature type="domain" description="Bowman-Birk serine protease inhibitors family" evidence="10">
    <location>
        <begin position="153"/>
        <end position="208"/>
    </location>
</feature>
<dbReference type="InterPro" id="IPR000877">
    <property type="entry name" value="Prot_inh_BBI"/>
</dbReference>
<feature type="region of interest" description="Disordered" evidence="8">
    <location>
        <begin position="1"/>
        <end position="31"/>
    </location>
</feature>
<evidence type="ECO:0000313" key="12">
    <source>
        <dbReference type="Proteomes" id="UP000636709"/>
    </source>
</evidence>
<accession>A0A835BZM4</accession>
<dbReference type="PANTHER" id="PTHR42799">
    <property type="entry name" value="MITOCHONDRIAL PEPTIDE METHIONINE SULFOXIDE REDUCTASE"/>
    <property type="match status" value="1"/>
</dbReference>
<evidence type="ECO:0000259" key="10">
    <source>
        <dbReference type="SMART" id="SM00269"/>
    </source>
</evidence>